<evidence type="ECO:0000256" key="6">
    <source>
        <dbReference type="ARBA" id="ARBA00023136"/>
    </source>
</evidence>
<feature type="transmembrane region" description="Helical" evidence="8">
    <location>
        <begin position="70"/>
        <end position="91"/>
    </location>
</feature>
<evidence type="ECO:0000259" key="9">
    <source>
        <dbReference type="PROSITE" id="PS50850"/>
    </source>
</evidence>
<evidence type="ECO:0000313" key="11">
    <source>
        <dbReference type="Proteomes" id="UP000276232"/>
    </source>
</evidence>
<dbReference type="SUPFAM" id="SSF103473">
    <property type="entry name" value="MFS general substrate transporter"/>
    <property type="match status" value="1"/>
</dbReference>
<dbReference type="EMBL" id="RJKN01000002">
    <property type="protein sequence ID" value="ROP45034.1"/>
    <property type="molecule type" value="Genomic_DNA"/>
</dbReference>
<name>A0A3N1HR86_9ACTN</name>
<sequence>MSTTEPGGPAPGAGAPTGPTAPPTRLPRALAPLATPAYRWLLLMLTCSLAAAGLWMLSVVWQVVALGGGPTAVSLVSTGFAVGMLATALLGGVLADRVPQRRILLVVALTELVAVGTAAALALLGVVAVWHLGVASLAIGVAQGLAYPAYSALLPSLLPADRLLAANGLEGVLRPLLVNAGGPAVAGLVVAAWSPGAALLLAAVACAGAVVGVAGVPPTPLRRDLAAEAAAAGGRSPVAGLLADVVEGFRYMVRTPWLLATLLFASLLVLVVMGPLEVLTPFAVRDRAGGGPAEHALVLAAFGVGGAVASVVVASRRLPRRYLTWMNLLWGVGCVPFVLFGLTTSLLVMALAAAVVGATFQGATVIWGTLLQRRVPPALLGRVSSLDFFVSLSLMPVSMALAGPVSEAVGLTPVFLVAGLVPPVVAVVAIRWARLHVDELEHPLDVPAEPPGVVPSPPGPAATGTAPVAGEGARPEGRTGG</sequence>
<dbReference type="Gene3D" id="1.20.1250.20">
    <property type="entry name" value="MFS general substrate transporter like domains"/>
    <property type="match status" value="1"/>
</dbReference>
<feature type="compositionally biased region" description="Low complexity" evidence="7">
    <location>
        <begin position="461"/>
        <end position="472"/>
    </location>
</feature>
<keyword evidence="5 8" id="KW-1133">Transmembrane helix</keyword>
<feature type="transmembrane region" description="Helical" evidence="8">
    <location>
        <begin position="130"/>
        <end position="150"/>
    </location>
</feature>
<feature type="transmembrane region" description="Helical" evidence="8">
    <location>
        <begin position="257"/>
        <end position="276"/>
    </location>
</feature>
<keyword evidence="11" id="KW-1185">Reference proteome</keyword>
<feature type="compositionally biased region" description="Pro residues" evidence="7">
    <location>
        <begin position="448"/>
        <end position="460"/>
    </location>
</feature>
<dbReference type="InterPro" id="IPR036259">
    <property type="entry name" value="MFS_trans_sf"/>
</dbReference>
<comment type="caution">
    <text evidence="10">The sequence shown here is derived from an EMBL/GenBank/DDBJ whole genome shotgun (WGS) entry which is preliminary data.</text>
</comment>
<feature type="transmembrane region" description="Helical" evidence="8">
    <location>
        <begin position="322"/>
        <end position="340"/>
    </location>
</feature>
<dbReference type="InParanoid" id="A0A3N1HR86"/>
<keyword evidence="4 8" id="KW-0812">Transmembrane</keyword>
<evidence type="ECO:0000256" key="1">
    <source>
        <dbReference type="ARBA" id="ARBA00004651"/>
    </source>
</evidence>
<dbReference type="Pfam" id="PF05977">
    <property type="entry name" value="MFS_3"/>
    <property type="match status" value="1"/>
</dbReference>
<dbReference type="InterPro" id="IPR020846">
    <property type="entry name" value="MFS_dom"/>
</dbReference>
<keyword evidence="2" id="KW-0813">Transport</keyword>
<feature type="transmembrane region" description="Helical" evidence="8">
    <location>
        <begin position="197"/>
        <end position="216"/>
    </location>
</feature>
<feature type="transmembrane region" description="Helical" evidence="8">
    <location>
        <begin position="346"/>
        <end position="371"/>
    </location>
</feature>
<feature type="region of interest" description="Disordered" evidence="7">
    <location>
        <begin position="446"/>
        <end position="481"/>
    </location>
</feature>
<dbReference type="AlphaFoldDB" id="A0A3N1HR86"/>
<feature type="transmembrane region" description="Helical" evidence="8">
    <location>
        <begin position="171"/>
        <end position="191"/>
    </location>
</feature>
<protein>
    <submittedName>
        <fullName evidence="10">Putative MFS family arabinose efflux permease</fullName>
    </submittedName>
</protein>
<feature type="transmembrane region" description="Helical" evidence="8">
    <location>
        <begin position="103"/>
        <end position="124"/>
    </location>
</feature>
<accession>A0A3N1HR86</accession>
<evidence type="ECO:0000313" key="10">
    <source>
        <dbReference type="EMBL" id="ROP45034.1"/>
    </source>
</evidence>
<dbReference type="PROSITE" id="PS50850">
    <property type="entry name" value="MFS"/>
    <property type="match status" value="1"/>
</dbReference>
<feature type="transmembrane region" description="Helical" evidence="8">
    <location>
        <begin position="40"/>
        <end position="64"/>
    </location>
</feature>
<evidence type="ECO:0000256" key="2">
    <source>
        <dbReference type="ARBA" id="ARBA00022448"/>
    </source>
</evidence>
<reference evidence="10 11" key="1">
    <citation type="journal article" date="2015" name="Stand. Genomic Sci.">
        <title>Genomic Encyclopedia of Bacterial and Archaeal Type Strains, Phase III: the genomes of soil and plant-associated and newly described type strains.</title>
        <authorList>
            <person name="Whitman W.B."/>
            <person name="Woyke T."/>
            <person name="Klenk H.P."/>
            <person name="Zhou Y."/>
            <person name="Lilburn T.G."/>
            <person name="Beck B.J."/>
            <person name="De Vos P."/>
            <person name="Vandamme P."/>
            <person name="Eisen J.A."/>
            <person name="Garrity G."/>
            <person name="Hugenholtz P."/>
            <person name="Kyrpides N.C."/>
        </authorList>
    </citation>
    <scope>NUCLEOTIDE SEQUENCE [LARGE SCALE GENOMIC DNA]</scope>
    <source>
        <strain evidence="10 11">CECT 7306</strain>
    </source>
</reference>
<comment type="subcellular location">
    <subcellularLocation>
        <location evidence="1">Cell membrane</location>
        <topology evidence="1">Multi-pass membrane protein</topology>
    </subcellularLocation>
</comment>
<dbReference type="PANTHER" id="PTHR23513:SF6">
    <property type="entry name" value="MAJOR FACILITATOR SUPERFAMILY ASSOCIATED DOMAIN-CONTAINING PROTEIN"/>
    <property type="match status" value="1"/>
</dbReference>
<keyword evidence="3" id="KW-1003">Cell membrane</keyword>
<evidence type="ECO:0000256" key="8">
    <source>
        <dbReference type="SAM" id="Phobius"/>
    </source>
</evidence>
<evidence type="ECO:0000256" key="5">
    <source>
        <dbReference type="ARBA" id="ARBA00022989"/>
    </source>
</evidence>
<dbReference type="RefSeq" id="WP_199719963.1">
    <property type="nucleotide sequence ID" value="NZ_RJKN01000002.1"/>
</dbReference>
<dbReference type="Proteomes" id="UP000276232">
    <property type="component" value="Unassembled WGS sequence"/>
</dbReference>
<feature type="transmembrane region" description="Helical" evidence="8">
    <location>
        <begin position="408"/>
        <end position="430"/>
    </location>
</feature>
<keyword evidence="6 8" id="KW-0472">Membrane</keyword>
<evidence type="ECO:0000256" key="7">
    <source>
        <dbReference type="SAM" id="MobiDB-lite"/>
    </source>
</evidence>
<dbReference type="InterPro" id="IPR010290">
    <property type="entry name" value="TM_effector"/>
</dbReference>
<feature type="transmembrane region" description="Helical" evidence="8">
    <location>
        <begin position="296"/>
        <end position="315"/>
    </location>
</feature>
<evidence type="ECO:0000256" key="3">
    <source>
        <dbReference type="ARBA" id="ARBA00022475"/>
    </source>
</evidence>
<feature type="transmembrane region" description="Helical" evidence="8">
    <location>
        <begin position="383"/>
        <end position="402"/>
    </location>
</feature>
<feature type="domain" description="Major facilitator superfamily (MFS) profile" evidence="9">
    <location>
        <begin position="32"/>
        <end position="437"/>
    </location>
</feature>
<feature type="region of interest" description="Disordered" evidence="7">
    <location>
        <begin position="1"/>
        <end position="26"/>
    </location>
</feature>
<proteinExistence type="predicted"/>
<gene>
    <name evidence="10" type="ORF">EDC03_1164</name>
</gene>
<dbReference type="GO" id="GO:0022857">
    <property type="term" value="F:transmembrane transporter activity"/>
    <property type="evidence" value="ECO:0007669"/>
    <property type="project" value="InterPro"/>
</dbReference>
<dbReference type="PANTHER" id="PTHR23513">
    <property type="entry name" value="INTEGRAL MEMBRANE EFFLUX PROTEIN-RELATED"/>
    <property type="match status" value="1"/>
</dbReference>
<organism evidence="10 11">
    <name type="scientific">Pseudokineococcus lusitanus</name>
    <dbReference type="NCBI Taxonomy" id="763993"/>
    <lineage>
        <taxon>Bacteria</taxon>
        <taxon>Bacillati</taxon>
        <taxon>Actinomycetota</taxon>
        <taxon>Actinomycetes</taxon>
        <taxon>Kineosporiales</taxon>
        <taxon>Kineosporiaceae</taxon>
        <taxon>Pseudokineococcus</taxon>
    </lineage>
</organism>
<dbReference type="CDD" id="cd06173">
    <property type="entry name" value="MFS_MefA_like"/>
    <property type="match status" value="1"/>
</dbReference>
<dbReference type="GO" id="GO:0005886">
    <property type="term" value="C:plasma membrane"/>
    <property type="evidence" value="ECO:0007669"/>
    <property type="project" value="UniProtKB-SubCell"/>
</dbReference>
<evidence type="ECO:0000256" key="4">
    <source>
        <dbReference type="ARBA" id="ARBA00022692"/>
    </source>
</evidence>